<evidence type="ECO:0000256" key="7">
    <source>
        <dbReference type="ARBA" id="ARBA00023239"/>
    </source>
</evidence>
<dbReference type="PANTHER" id="PTHR43406">
    <property type="entry name" value="TRYPTOPHAN SYNTHASE, ALPHA CHAIN"/>
    <property type="match status" value="1"/>
</dbReference>
<reference evidence="11" key="1">
    <citation type="journal article" date="2019" name="Int. J. Syst. Evol. Microbiol.">
        <title>The Global Catalogue of Microorganisms (GCM) 10K type strain sequencing project: providing services to taxonomists for standard genome sequencing and annotation.</title>
        <authorList>
            <consortium name="The Broad Institute Genomics Platform"/>
            <consortium name="The Broad Institute Genome Sequencing Center for Infectious Disease"/>
            <person name="Wu L."/>
            <person name="Ma J."/>
        </authorList>
    </citation>
    <scope>NUCLEOTIDE SEQUENCE [LARGE SCALE GENOMIC DNA]</scope>
    <source>
        <strain evidence="11">CGMCC 4.7323</strain>
    </source>
</reference>
<gene>
    <name evidence="10" type="ORF">GCM10012285_68550</name>
</gene>
<dbReference type="Proteomes" id="UP000600080">
    <property type="component" value="Unassembled WGS sequence"/>
</dbReference>
<keyword evidence="6" id="KW-0057">Aromatic amino acid biosynthesis</keyword>
<evidence type="ECO:0000256" key="2">
    <source>
        <dbReference type="ARBA" id="ARBA00011270"/>
    </source>
</evidence>
<keyword evidence="4" id="KW-0028">Amino-acid biosynthesis</keyword>
<protein>
    <recommendedName>
        <fullName evidence="3">tryptophan synthase</fullName>
        <ecNumber evidence="3">4.2.1.20</ecNumber>
    </recommendedName>
</protein>
<comment type="caution">
    <text evidence="10">The sequence shown here is derived from an EMBL/GenBank/DDBJ whole genome shotgun (WGS) entry which is preliminary data.</text>
</comment>
<keyword evidence="5" id="KW-0822">Tryptophan biosynthesis</keyword>
<dbReference type="Gene3D" id="3.20.20.70">
    <property type="entry name" value="Aldolase class I"/>
    <property type="match status" value="1"/>
</dbReference>
<comment type="subunit">
    <text evidence="2">Tetramer of two alpha and two beta chains.</text>
</comment>
<keyword evidence="7" id="KW-0456">Lyase</keyword>
<dbReference type="SUPFAM" id="SSF51366">
    <property type="entry name" value="Ribulose-phoshate binding barrel"/>
    <property type="match status" value="1"/>
</dbReference>
<proteinExistence type="inferred from homology"/>
<comment type="pathway">
    <text evidence="1">Amino-acid biosynthesis; L-tryptophan biosynthesis; L-tryptophan from chorismate: step 5/5.</text>
</comment>
<keyword evidence="11" id="KW-1185">Reference proteome</keyword>
<dbReference type="EMBL" id="BMND01000105">
    <property type="protein sequence ID" value="GGN65634.1"/>
    <property type="molecule type" value="Genomic_DNA"/>
</dbReference>
<accession>A0ABQ2K796</accession>
<dbReference type="PROSITE" id="PS00167">
    <property type="entry name" value="TRP_SYNTHASE_ALPHA"/>
    <property type="match status" value="1"/>
</dbReference>
<evidence type="ECO:0000256" key="3">
    <source>
        <dbReference type="ARBA" id="ARBA00012043"/>
    </source>
</evidence>
<dbReference type="EC" id="4.2.1.20" evidence="3"/>
<dbReference type="InterPro" id="IPR013785">
    <property type="entry name" value="Aldolase_TIM"/>
</dbReference>
<dbReference type="InterPro" id="IPR011060">
    <property type="entry name" value="RibuloseP-bd_barrel"/>
</dbReference>
<name>A0ABQ2K796_9ACTN</name>
<dbReference type="CDD" id="cd04724">
    <property type="entry name" value="Tryptophan_synthase_alpha"/>
    <property type="match status" value="1"/>
</dbReference>
<evidence type="ECO:0000256" key="4">
    <source>
        <dbReference type="ARBA" id="ARBA00022605"/>
    </source>
</evidence>
<dbReference type="PANTHER" id="PTHR43406:SF1">
    <property type="entry name" value="TRYPTOPHAN SYNTHASE ALPHA CHAIN, CHLOROPLASTIC"/>
    <property type="match status" value="1"/>
</dbReference>
<evidence type="ECO:0000313" key="10">
    <source>
        <dbReference type="EMBL" id="GGN65634.1"/>
    </source>
</evidence>
<comment type="catalytic activity">
    <reaction evidence="8">
        <text>(1S,2R)-1-C-(indol-3-yl)glycerol 3-phosphate + L-serine = D-glyceraldehyde 3-phosphate + L-tryptophan + H2O</text>
        <dbReference type="Rhea" id="RHEA:10532"/>
        <dbReference type="ChEBI" id="CHEBI:15377"/>
        <dbReference type="ChEBI" id="CHEBI:33384"/>
        <dbReference type="ChEBI" id="CHEBI:57912"/>
        <dbReference type="ChEBI" id="CHEBI:58866"/>
        <dbReference type="ChEBI" id="CHEBI:59776"/>
        <dbReference type="EC" id="4.2.1.20"/>
    </reaction>
</comment>
<evidence type="ECO:0000313" key="11">
    <source>
        <dbReference type="Proteomes" id="UP000600080"/>
    </source>
</evidence>
<evidence type="ECO:0000256" key="6">
    <source>
        <dbReference type="ARBA" id="ARBA00023141"/>
    </source>
</evidence>
<dbReference type="InterPro" id="IPR002028">
    <property type="entry name" value="Trp_synthase_suA"/>
</dbReference>
<dbReference type="InterPro" id="IPR018204">
    <property type="entry name" value="Trp_synthase_alpha_AS"/>
</dbReference>
<dbReference type="NCBIfam" id="TIGR00262">
    <property type="entry name" value="trpA"/>
    <property type="match status" value="1"/>
</dbReference>
<comment type="similarity">
    <text evidence="9">Belongs to the TrpA family.</text>
</comment>
<evidence type="ECO:0000256" key="8">
    <source>
        <dbReference type="ARBA" id="ARBA00049047"/>
    </source>
</evidence>
<dbReference type="Pfam" id="PF00290">
    <property type="entry name" value="Trp_syntA"/>
    <property type="match status" value="1"/>
</dbReference>
<evidence type="ECO:0000256" key="1">
    <source>
        <dbReference type="ARBA" id="ARBA00004733"/>
    </source>
</evidence>
<organism evidence="10 11">
    <name type="scientific">Streptomyces kronopolitis</name>
    <dbReference type="NCBI Taxonomy" id="1612435"/>
    <lineage>
        <taxon>Bacteria</taxon>
        <taxon>Bacillati</taxon>
        <taxon>Actinomycetota</taxon>
        <taxon>Actinomycetes</taxon>
        <taxon>Kitasatosporales</taxon>
        <taxon>Streptomycetaceae</taxon>
        <taxon>Streptomyces</taxon>
    </lineage>
</organism>
<evidence type="ECO:0000256" key="9">
    <source>
        <dbReference type="RuleBase" id="RU003662"/>
    </source>
</evidence>
<evidence type="ECO:0000256" key="5">
    <source>
        <dbReference type="ARBA" id="ARBA00022822"/>
    </source>
</evidence>
<sequence length="141" mass="15806">MFETLKKQEKMAFIPFVTLGDPNYEWSFEIIKTLITSGVSALELGFAFSDPVADGVTIQASHLRALKHATMEKNFQILRAIRDYNPHIPIGLLVYANLIFSYGVDNFYAQIKECGVDSVLIADIPLIEKELVLKSAQKTPN</sequence>